<dbReference type="Proteomes" id="UP000283509">
    <property type="component" value="Unassembled WGS sequence"/>
</dbReference>
<keyword evidence="2" id="KW-1185">Reference proteome</keyword>
<comment type="caution">
    <text evidence="1">The sequence shown here is derived from an EMBL/GenBank/DDBJ whole genome shotgun (WGS) entry which is preliminary data.</text>
</comment>
<proteinExistence type="predicted"/>
<reference evidence="1 2" key="2">
    <citation type="submission" date="2019-01" db="EMBL/GenBank/DDBJ databases">
        <title>The decoding of complex shrimp genome reveals the adaptation for benthos swimmer, frequently molting mechanism and breeding impact on genome.</title>
        <authorList>
            <person name="Sun Y."/>
            <person name="Gao Y."/>
            <person name="Yu Y."/>
        </authorList>
    </citation>
    <scope>NUCLEOTIDE SEQUENCE [LARGE SCALE GENOMIC DNA]</scope>
    <source>
        <tissue evidence="1">Muscle</tissue>
    </source>
</reference>
<dbReference type="AlphaFoldDB" id="A0A423TV33"/>
<accession>A0A423TV33</accession>
<sequence length="254" mass="29040">MMSAVTRSLPGLWKRVKTCRMAAGIFLWEQKNVRLCHSACVKQLPSSSTKVFRSNLLLQPQSWSTPSHRRLWGWLNTIFNRVDESRIKDVGPDRACAEWLLRCGALVKWRNMESWTKDYNSLPVSGGRLLKVEEIDATDSAIMHIGFPHFKGCKHIRRIVFHKASYLDDAGLEQLPLLKDSLEELQISSCGNVTEEGLRHLKQLKNLTYLLIYDLPEIKDKDAMCKELEEALPNCAVVFPYASAKDDPNLREKA</sequence>
<evidence type="ECO:0000313" key="2">
    <source>
        <dbReference type="Proteomes" id="UP000283509"/>
    </source>
</evidence>
<dbReference type="STRING" id="6689.A0A423TV33"/>
<name>A0A423TV33_PENVA</name>
<dbReference type="Gene3D" id="3.80.10.10">
    <property type="entry name" value="Ribonuclease Inhibitor"/>
    <property type="match status" value="1"/>
</dbReference>
<dbReference type="OrthoDB" id="5859291at2759"/>
<evidence type="ECO:0000313" key="1">
    <source>
        <dbReference type="EMBL" id="ROT80329.1"/>
    </source>
</evidence>
<dbReference type="EMBL" id="QCYY01001130">
    <property type="protein sequence ID" value="ROT80329.1"/>
    <property type="molecule type" value="Genomic_DNA"/>
</dbReference>
<organism evidence="1 2">
    <name type="scientific">Penaeus vannamei</name>
    <name type="common">Whiteleg shrimp</name>
    <name type="synonym">Litopenaeus vannamei</name>
    <dbReference type="NCBI Taxonomy" id="6689"/>
    <lineage>
        <taxon>Eukaryota</taxon>
        <taxon>Metazoa</taxon>
        <taxon>Ecdysozoa</taxon>
        <taxon>Arthropoda</taxon>
        <taxon>Crustacea</taxon>
        <taxon>Multicrustacea</taxon>
        <taxon>Malacostraca</taxon>
        <taxon>Eumalacostraca</taxon>
        <taxon>Eucarida</taxon>
        <taxon>Decapoda</taxon>
        <taxon>Dendrobranchiata</taxon>
        <taxon>Penaeoidea</taxon>
        <taxon>Penaeidae</taxon>
        <taxon>Penaeus</taxon>
    </lineage>
</organism>
<reference evidence="1 2" key="1">
    <citation type="submission" date="2018-04" db="EMBL/GenBank/DDBJ databases">
        <authorList>
            <person name="Zhang X."/>
            <person name="Yuan J."/>
            <person name="Li F."/>
            <person name="Xiang J."/>
        </authorList>
    </citation>
    <scope>NUCLEOTIDE SEQUENCE [LARGE SCALE GENOMIC DNA]</scope>
    <source>
        <tissue evidence="1">Muscle</tissue>
    </source>
</reference>
<protein>
    <submittedName>
        <fullName evidence="1">Putative ATP synthase subunit s, mitochondrial</fullName>
    </submittedName>
</protein>
<dbReference type="InterPro" id="IPR032675">
    <property type="entry name" value="LRR_dom_sf"/>
</dbReference>
<dbReference type="SUPFAM" id="SSF52047">
    <property type="entry name" value="RNI-like"/>
    <property type="match status" value="1"/>
</dbReference>
<gene>
    <name evidence="1" type="ORF">C7M84_000946</name>
</gene>